<gene>
    <name evidence="4" type="ORF">D9619_008679</name>
</gene>
<keyword evidence="2" id="KW-0812">Transmembrane</keyword>
<keyword evidence="2" id="KW-0472">Membrane</keyword>
<feature type="compositionally biased region" description="Basic and acidic residues" evidence="1">
    <location>
        <begin position="188"/>
        <end position="199"/>
    </location>
</feature>
<reference evidence="4 5" key="1">
    <citation type="journal article" date="2020" name="ISME J.">
        <title>Uncovering the hidden diversity of litter-decomposition mechanisms in mushroom-forming fungi.</title>
        <authorList>
            <person name="Floudas D."/>
            <person name="Bentzer J."/>
            <person name="Ahren D."/>
            <person name="Johansson T."/>
            <person name="Persson P."/>
            <person name="Tunlid A."/>
        </authorList>
    </citation>
    <scope>NUCLEOTIDE SEQUENCE [LARGE SCALE GENOMIC DNA]</scope>
    <source>
        <strain evidence="4 5">CBS 101986</strain>
    </source>
</reference>
<organism evidence="4 5">
    <name type="scientific">Psilocybe cf. subviscida</name>
    <dbReference type="NCBI Taxonomy" id="2480587"/>
    <lineage>
        <taxon>Eukaryota</taxon>
        <taxon>Fungi</taxon>
        <taxon>Dikarya</taxon>
        <taxon>Basidiomycota</taxon>
        <taxon>Agaricomycotina</taxon>
        <taxon>Agaricomycetes</taxon>
        <taxon>Agaricomycetidae</taxon>
        <taxon>Agaricales</taxon>
        <taxon>Agaricineae</taxon>
        <taxon>Strophariaceae</taxon>
        <taxon>Psilocybe</taxon>
    </lineage>
</organism>
<proteinExistence type="predicted"/>
<dbReference type="Proteomes" id="UP000567179">
    <property type="component" value="Unassembled WGS sequence"/>
</dbReference>
<evidence type="ECO:0000313" key="4">
    <source>
        <dbReference type="EMBL" id="KAF5319353.1"/>
    </source>
</evidence>
<dbReference type="EMBL" id="JAACJJ010000029">
    <property type="protein sequence ID" value="KAF5319353.1"/>
    <property type="molecule type" value="Genomic_DNA"/>
</dbReference>
<feature type="chain" id="PRO_5034998294" description="Transmembrane protein" evidence="3">
    <location>
        <begin position="23"/>
        <end position="215"/>
    </location>
</feature>
<sequence>MLKGHAIFGIVGTYALIPPAHALSWDFCVHQPCAEQLPNGLKLAIGIGCLGKRRDFISQSLANVDPVLLLLLLISLAVCVVRKRRAAQDKEYDMEESQMSGPPTIIGTQYNPTSGASGIYSGGGFAPQMSGPSVPVSAHRPRDVSYTAPHSQIAFSEQPYPSVYSPRAPKTAFVSGGFASPRPQLAGDRLKERLKERPASETSIAPVSPGDRRRR</sequence>
<feature type="region of interest" description="Disordered" evidence="1">
    <location>
        <begin position="171"/>
        <end position="215"/>
    </location>
</feature>
<evidence type="ECO:0008006" key="6">
    <source>
        <dbReference type="Google" id="ProtNLM"/>
    </source>
</evidence>
<keyword evidence="3" id="KW-0732">Signal</keyword>
<name>A0A8H5BA54_9AGAR</name>
<dbReference type="OrthoDB" id="3064298at2759"/>
<accession>A0A8H5BA54</accession>
<comment type="caution">
    <text evidence="4">The sequence shown here is derived from an EMBL/GenBank/DDBJ whole genome shotgun (WGS) entry which is preliminary data.</text>
</comment>
<evidence type="ECO:0000256" key="3">
    <source>
        <dbReference type="SAM" id="SignalP"/>
    </source>
</evidence>
<feature type="signal peptide" evidence="3">
    <location>
        <begin position="1"/>
        <end position="22"/>
    </location>
</feature>
<feature type="transmembrane region" description="Helical" evidence="2">
    <location>
        <begin position="60"/>
        <end position="81"/>
    </location>
</feature>
<evidence type="ECO:0000313" key="5">
    <source>
        <dbReference type="Proteomes" id="UP000567179"/>
    </source>
</evidence>
<protein>
    <recommendedName>
        <fullName evidence="6">Transmembrane protein</fullName>
    </recommendedName>
</protein>
<keyword evidence="5" id="KW-1185">Reference proteome</keyword>
<dbReference type="AlphaFoldDB" id="A0A8H5BA54"/>
<evidence type="ECO:0000256" key="1">
    <source>
        <dbReference type="SAM" id="MobiDB-lite"/>
    </source>
</evidence>
<evidence type="ECO:0000256" key="2">
    <source>
        <dbReference type="SAM" id="Phobius"/>
    </source>
</evidence>
<keyword evidence="2" id="KW-1133">Transmembrane helix</keyword>